<comment type="caution">
    <text evidence="2">The sequence shown here is derived from an EMBL/GenBank/DDBJ whole genome shotgun (WGS) entry which is preliminary data.</text>
</comment>
<name>A0ABN2NPJ2_9PSEU</name>
<dbReference type="Proteomes" id="UP001500449">
    <property type="component" value="Unassembled WGS sequence"/>
</dbReference>
<organism evidence="2 3">
    <name type="scientific">Pseudonocardia ailaonensis</name>
    <dbReference type="NCBI Taxonomy" id="367279"/>
    <lineage>
        <taxon>Bacteria</taxon>
        <taxon>Bacillati</taxon>
        <taxon>Actinomycetota</taxon>
        <taxon>Actinomycetes</taxon>
        <taxon>Pseudonocardiales</taxon>
        <taxon>Pseudonocardiaceae</taxon>
        <taxon>Pseudonocardia</taxon>
    </lineage>
</organism>
<feature type="region of interest" description="Disordered" evidence="1">
    <location>
        <begin position="1"/>
        <end position="44"/>
    </location>
</feature>
<feature type="compositionally biased region" description="Gly residues" evidence="1">
    <location>
        <begin position="1"/>
        <end position="10"/>
    </location>
</feature>
<evidence type="ECO:0000313" key="3">
    <source>
        <dbReference type="Proteomes" id="UP001500449"/>
    </source>
</evidence>
<dbReference type="EMBL" id="BAAAQK010000032">
    <property type="protein sequence ID" value="GAA1880741.1"/>
    <property type="molecule type" value="Genomic_DNA"/>
</dbReference>
<evidence type="ECO:0000313" key="2">
    <source>
        <dbReference type="EMBL" id="GAA1880741.1"/>
    </source>
</evidence>
<feature type="compositionally biased region" description="Polar residues" evidence="1">
    <location>
        <begin position="11"/>
        <end position="22"/>
    </location>
</feature>
<accession>A0ABN2NPJ2</accession>
<evidence type="ECO:0000256" key="1">
    <source>
        <dbReference type="SAM" id="MobiDB-lite"/>
    </source>
</evidence>
<sequence length="103" mass="10350">MLAGCAGGSRSGSDQPGTQGVSSAAPGPAGQVDRKSLNSSSAPDLSAALRANDVSGPENWSQILLQFTPYPPGQAGAEKIAQVLAQFKADPDTTAKITNVVTP</sequence>
<gene>
    <name evidence="2" type="ORF">GCM10009836_72580</name>
</gene>
<protein>
    <submittedName>
        <fullName evidence="2">Uncharacterized protein</fullName>
    </submittedName>
</protein>
<keyword evidence="3" id="KW-1185">Reference proteome</keyword>
<proteinExistence type="predicted"/>
<reference evidence="2 3" key="1">
    <citation type="journal article" date="2019" name="Int. J. Syst. Evol. Microbiol.">
        <title>The Global Catalogue of Microorganisms (GCM) 10K type strain sequencing project: providing services to taxonomists for standard genome sequencing and annotation.</title>
        <authorList>
            <consortium name="The Broad Institute Genomics Platform"/>
            <consortium name="The Broad Institute Genome Sequencing Center for Infectious Disease"/>
            <person name="Wu L."/>
            <person name="Ma J."/>
        </authorList>
    </citation>
    <scope>NUCLEOTIDE SEQUENCE [LARGE SCALE GENOMIC DNA]</scope>
    <source>
        <strain evidence="2 3">JCM 16009</strain>
    </source>
</reference>